<keyword evidence="9 13" id="KW-1133">Transmembrane helix</keyword>
<name>A0A7J6HQY4_CANSA</name>
<evidence type="ECO:0000256" key="10">
    <source>
        <dbReference type="ARBA" id="ARBA00023136"/>
    </source>
</evidence>
<dbReference type="InterPro" id="IPR017907">
    <property type="entry name" value="Znf_RING_CS"/>
</dbReference>
<dbReference type="SUPFAM" id="SSF57850">
    <property type="entry name" value="RING/U-box"/>
    <property type="match status" value="1"/>
</dbReference>
<keyword evidence="3" id="KW-0328">Glycosyltransferase</keyword>
<dbReference type="PROSITE" id="PS50173">
    <property type="entry name" value="UMUC"/>
    <property type="match status" value="2"/>
</dbReference>
<evidence type="ECO:0000256" key="7">
    <source>
        <dbReference type="ARBA" id="ARBA00022771"/>
    </source>
</evidence>
<gene>
    <name evidence="16" type="ORF">G4B88_027155</name>
</gene>
<feature type="domain" description="RING-type" evidence="14">
    <location>
        <begin position="756"/>
        <end position="795"/>
    </location>
</feature>
<dbReference type="PROSITE" id="PS00518">
    <property type="entry name" value="ZF_RING_1"/>
    <property type="match status" value="1"/>
</dbReference>
<comment type="caution">
    <text evidence="16">The sequence shown here is derived from an EMBL/GenBank/DDBJ whole genome shotgun (WGS) entry which is preliminary data.</text>
</comment>
<dbReference type="PROSITE" id="PS50089">
    <property type="entry name" value="ZF_RING_2"/>
    <property type="match status" value="1"/>
</dbReference>
<reference evidence="16 17" key="1">
    <citation type="journal article" date="2020" name="bioRxiv">
        <title>Sequence and annotation of 42 cannabis genomes reveals extensive copy number variation in cannabinoid synthesis and pathogen resistance genes.</title>
        <authorList>
            <person name="Mckernan K.J."/>
            <person name="Helbert Y."/>
            <person name="Kane L.T."/>
            <person name="Ebling H."/>
            <person name="Zhang L."/>
            <person name="Liu B."/>
            <person name="Eaton Z."/>
            <person name="Mclaughlin S."/>
            <person name="Kingan S."/>
            <person name="Baybayan P."/>
            <person name="Concepcion G."/>
            <person name="Jordan M."/>
            <person name="Riva A."/>
            <person name="Barbazuk W."/>
            <person name="Harkins T."/>
        </authorList>
    </citation>
    <scope>NUCLEOTIDE SEQUENCE [LARGE SCALE GENOMIC DNA]</scope>
    <source>
        <strain evidence="17">cv. Jamaican Lion 4</strain>
        <tissue evidence="16">Leaf</tissue>
    </source>
</reference>
<keyword evidence="6" id="KW-0479">Metal-binding</keyword>
<proteinExistence type="inferred from homology"/>
<feature type="region of interest" description="Disordered" evidence="12">
    <location>
        <begin position="845"/>
        <end position="916"/>
    </location>
</feature>
<dbReference type="InterPro" id="IPR013083">
    <property type="entry name" value="Znf_RING/FYVE/PHD"/>
</dbReference>
<feature type="domain" description="UmuC" evidence="15">
    <location>
        <begin position="99"/>
        <end position="152"/>
    </location>
</feature>
<feature type="region of interest" description="Disordered" evidence="12">
    <location>
        <begin position="1033"/>
        <end position="1054"/>
    </location>
</feature>
<dbReference type="SMART" id="SM00184">
    <property type="entry name" value="RING"/>
    <property type="match status" value="1"/>
</dbReference>
<feature type="domain" description="UmuC" evidence="15">
    <location>
        <begin position="1183"/>
        <end position="1236"/>
    </location>
</feature>
<dbReference type="GO" id="GO:0016020">
    <property type="term" value="C:membrane"/>
    <property type="evidence" value="ECO:0007669"/>
    <property type="project" value="UniProtKB-SubCell"/>
</dbReference>
<sequence>MKDRRKRSDVVVSWSRFFWCTIVAVFTCVFISGFTFSTFRILFQGKIEPVVTLRWRAMPEKSISGNSLDILSSISIREVIILPDQALVFLSYPRSAQLFTEEDIDCVYSSVNISTKRRLVKKSPISVDRNEPNSQIVRCRLPPRGFSVTAGLKPKDNDDDIPVYLPTNNRWDSLAYEALIDRDNTTIVFVKGFNLRPERISNASKFECVYGWDFKSPKLLLRSEVISIAQEIVRCKTPLTLLSGSMRLNSSVIKVSVRMKGRGNINTVARPKLRTEPDSYSTRKAHEMCVCTMVRNQARFLKEWVMYHSVIGVERWFIYDNNSNDDLDLVVESLRAQRYNITRHVWPWVKTQEAGFAHCAVRARDTCEWVGFIDVDEFIHLPTNLLLHDVLTNQTEHNEHVAELRTSCHSFGPSGLKHVPSKGVTVGYTCRLAIAERHKSIVKPEALNSSLINVVHHFHLKNGFDYVNVDRGVMVINHYKYQVWEVFKDKFYRRVATYVADWQDDQNVGSKDRAPGLGTRAVEPPDWSDRFCEVIDTGLRDRVLQSFSDPFTNTLPWQKPKEELNNDNDSNNNQKKKKSRRKMLRGLTIPNMGSEARLVSPRNPKNALGESTTTITTTTTTNAVFSPRFKSVAAMAGWDEETLLSASLIVDDTPDRIFKHKKRSDLQSKTSPASTSRRKRRVPSSPVSIPMVTLNLDDEEIKKDETKKDHSEQKASVAEGKGKTGEAISVEQNSGVVGASSSGLPCMDKLREELSCAICLDICFEPTTTPCGHSFCLKCLRSSASKCGKKCPKCRQLISNGRSCTVNTVLWNTIQLLFPQEVAARKEAGALNIRESERRVTESTFYNSLRSESPQDSPLTTRAETARGRRTRQAQIEISATLSSGGDGVTSNRATRVSTRDRSTRSSSRGIPSQDEDAALALRLQREEFLGVVRGTTNHSSTFSSISLARPTQPSTISNSSLARPNQSSVTSSSLSSARENQSSTNSFSLARANLRAMASRAITLRVRGRQNTFSMFVAVSLADSIWPSNGVLRATEPTPSPETGAGAGPGDSGAIEMRLKEKKKKKKKNRFCLLYSVTWFHSQMKDRRKRSDVVVSWSRFFWCTLVVVFTCVFISGFTFSTFRILFQGKIEPVLILRWRAMPEKSISGNSLDVLSSISIREVIILPDQALVFLNYPPSVQLFTEEDIDCIYSSVNISTKRRLVKKSPISVDRNEPNSQIVRCRLPPRGFSVTAGLKPKDDDDDIPVYLPTNNRWDSLAYEALIDRDNTTIVFVKGFNLRPERISNASKFECVYGWDFKSPKFLLRSEVISIAQEIVRCKTPLTLLSGSMRLNSSVIKVSVRMKGRGNINTVARPKPRIEPDPYSTRKAHEMCVCTMVRNQAWFLKEWVMYHSIIGVERWFIYDNNSNDDLDVVVESLRAQKYNITRHVWPWVKTQEAGFAHCAVRARDTCEWVGFIDVDEFIHLPTNLLLHDVLTNQTEHNGHVAELRTSCHSFGPSGLKHVPSKGVTVGYTCRLAIAERHKSIVKPEALNSSLINVVHHFHLKNGFDYVNVDRGVMVINHYKYQVWEVFKDKFYRRVATYVADWQDDQNVGSKDRAPGLGTRAVEPPDWSDRFCEVIDTGLRDRVLQSFSDPFTHTLPWQKLEELNNDNDSNNNQKKKKSRRKILRGLL</sequence>
<evidence type="ECO:0000256" key="1">
    <source>
        <dbReference type="ARBA" id="ARBA00004167"/>
    </source>
</evidence>
<keyword evidence="4" id="KW-0808">Transferase</keyword>
<dbReference type="GO" id="GO:0006281">
    <property type="term" value="P:DNA repair"/>
    <property type="evidence" value="ECO:0007669"/>
    <property type="project" value="InterPro"/>
</dbReference>
<evidence type="ECO:0000256" key="4">
    <source>
        <dbReference type="ARBA" id="ARBA00022679"/>
    </source>
</evidence>
<evidence type="ECO:0008006" key="18">
    <source>
        <dbReference type="Google" id="ProtNLM"/>
    </source>
</evidence>
<evidence type="ECO:0000313" key="17">
    <source>
        <dbReference type="Proteomes" id="UP000583929"/>
    </source>
</evidence>
<evidence type="ECO:0000256" key="3">
    <source>
        <dbReference type="ARBA" id="ARBA00022676"/>
    </source>
</evidence>
<dbReference type="PANTHER" id="PTHR21461:SF55">
    <property type="entry name" value="GLYCOSYLTRANSFERASE FAMILY 92 PROTEIN"/>
    <property type="match status" value="1"/>
</dbReference>
<feature type="compositionally biased region" description="Basic residues" evidence="12">
    <location>
        <begin position="1657"/>
        <end position="1671"/>
    </location>
</feature>
<keyword evidence="8" id="KW-0862">Zinc</keyword>
<dbReference type="Pfam" id="PF00097">
    <property type="entry name" value="zf-C3HC4"/>
    <property type="match status" value="1"/>
</dbReference>
<evidence type="ECO:0000256" key="13">
    <source>
        <dbReference type="SAM" id="Phobius"/>
    </source>
</evidence>
<comment type="subcellular location">
    <subcellularLocation>
        <location evidence="1">Membrane</location>
        <topology evidence="1">Single-pass membrane protein</topology>
    </subcellularLocation>
</comment>
<dbReference type="InterPro" id="IPR018957">
    <property type="entry name" value="Znf_C3HC4_RING-type"/>
</dbReference>
<dbReference type="GO" id="GO:0005737">
    <property type="term" value="C:cytoplasm"/>
    <property type="evidence" value="ECO:0007669"/>
    <property type="project" value="TreeGrafter"/>
</dbReference>
<feature type="compositionally biased region" description="Polar residues" evidence="12">
    <location>
        <begin position="940"/>
        <end position="967"/>
    </location>
</feature>
<evidence type="ECO:0000259" key="15">
    <source>
        <dbReference type="PROSITE" id="PS50173"/>
    </source>
</evidence>
<evidence type="ECO:0000256" key="8">
    <source>
        <dbReference type="ARBA" id="ARBA00022833"/>
    </source>
</evidence>
<evidence type="ECO:0000256" key="9">
    <source>
        <dbReference type="ARBA" id="ARBA00022989"/>
    </source>
</evidence>
<dbReference type="EMBL" id="JAATIQ010000033">
    <property type="protein sequence ID" value="KAF4397415.1"/>
    <property type="molecule type" value="Genomic_DNA"/>
</dbReference>
<evidence type="ECO:0000259" key="14">
    <source>
        <dbReference type="PROSITE" id="PS50089"/>
    </source>
</evidence>
<keyword evidence="10 13" id="KW-0472">Membrane</keyword>
<dbReference type="Pfam" id="PF01697">
    <property type="entry name" value="Glyco_transf_92"/>
    <property type="match status" value="2"/>
</dbReference>
<evidence type="ECO:0000256" key="2">
    <source>
        <dbReference type="ARBA" id="ARBA00007647"/>
    </source>
</evidence>
<dbReference type="GO" id="GO:0016757">
    <property type="term" value="F:glycosyltransferase activity"/>
    <property type="evidence" value="ECO:0007669"/>
    <property type="project" value="UniProtKB-KW"/>
</dbReference>
<feature type="compositionally biased region" description="Low complexity" evidence="12">
    <location>
        <begin position="968"/>
        <end position="977"/>
    </location>
</feature>
<organism evidence="16 17">
    <name type="scientific">Cannabis sativa</name>
    <name type="common">Hemp</name>
    <name type="synonym">Marijuana</name>
    <dbReference type="NCBI Taxonomy" id="3483"/>
    <lineage>
        <taxon>Eukaryota</taxon>
        <taxon>Viridiplantae</taxon>
        <taxon>Streptophyta</taxon>
        <taxon>Embryophyta</taxon>
        <taxon>Tracheophyta</taxon>
        <taxon>Spermatophyta</taxon>
        <taxon>Magnoliopsida</taxon>
        <taxon>eudicotyledons</taxon>
        <taxon>Gunneridae</taxon>
        <taxon>Pentapetalae</taxon>
        <taxon>rosids</taxon>
        <taxon>fabids</taxon>
        <taxon>Rosales</taxon>
        <taxon>Cannabaceae</taxon>
        <taxon>Cannabis</taxon>
    </lineage>
</organism>
<evidence type="ECO:0000256" key="12">
    <source>
        <dbReference type="SAM" id="MobiDB-lite"/>
    </source>
</evidence>
<evidence type="ECO:0000256" key="11">
    <source>
        <dbReference type="PROSITE-ProRule" id="PRU00175"/>
    </source>
</evidence>
<evidence type="ECO:0000256" key="5">
    <source>
        <dbReference type="ARBA" id="ARBA00022692"/>
    </source>
</evidence>
<evidence type="ECO:0000256" key="6">
    <source>
        <dbReference type="ARBA" id="ARBA00022723"/>
    </source>
</evidence>
<dbReference type="InterPro" id="IPR008166">
    <property type="entry name" value="Glyco_transf_92"/>
</dbReference>
<feature type="region of interest" description="Disordered" evidence="12">
    <location>
        <begin position="660"/>
        <end position="727"/>
    </location>
</feature>
<keyword evidence="5 13" id="KW-0812">Transmembrane</keyword>
<dbReference type="InterPro" id="IPR001126">
    <property type="entry name" value="UmuC"/>
</dbReference>
<accession>A0A7J6HQY4</accession>
<feature type="compositionally biased region" description="Basic and acidic residues" evidence="12">
    <location>
        <begin position="700"/>
        <end position="713"/>
    </location>
</feature>
<dbReference type="InterPro" id="IPR001841">
    <property type="entry name" value="Znf_RING"/>
</dbReference>
<keyword evidence="17" id="KW-1185">Reference proteome</keyword>
<dbReference type="Proteomes" id="UP000583929">
    <property type="component" value="Unassembled WGS sequence"/>
</dbReference>
<dbReference type="GO" id="GO:0008270">
    <property type="term" value="F:zinc ion binding"/>
    <property type="evidence" value="ECO:0007669"/>
    <property type="project" value="UniProtKB-KW"/>
</dbReference>
<feature type="compositionally biased region" description="Basic residues" evidence="12">
    <location>
        <begin position="574"/>
        <end position="584"/>
    </location>
</feature>
<feature type="region of interest" description="Disordered" evidence="12">
    <location>
        <begin position="553"/>
        <end position="619"/>
    </location>
</feature>
<comment type="similarity">
    <text evidence="2">Belongs to the glycosyltransferase 92 family.</text>
</comment>
<dbReference type="PANTHER" id="PTHR21461">
    <property type="entry name" value="GLYCOSYLTRANSFERASE FAMILY 92 PROTEIN"/>
    <property type="match status" value="1"/>
</dbReference>
<dbReference type="Gene3D" id="3.30.40.10">
    <property type="entry name" value="Zinc/RING finger domain, C3HC4 (zinc finger)"/>
    <property type="match status" value="1"/>
</dbReference>
<protein>
    <recommendedName>
        <fullName evidence="18">RING-type domain-containing protein</fullName>
    </recommendedName>
</protein>
<feature type="compositionally biased region" description="Polar residues" evidence="12">
    <location>
        <begin position="876"/>
        <end position="894"/>
    </location>
</feature>
<feature type="region of interest" description="Disordered" evidence="12">
    <location>
        <begin position="1646"/>
        <end position="1671"/>
    </location>
</feature>
<feature type="region of interest" description="Disordered" evidence="12">
    <location>
        <begin position="940"/>
        <end position="986"/>
    </location>
</feature>
<feature type="transmembrane region" description="Helical" evidence="13">
    <location>
        <begin position="21"/>
        <end position="43"/>
    </location>
</feature>
<keyword evidence="7 11" id="KW-0863">Zinc-finger</keyword>
<evidence type="ECO:0000313" key="16">
    <source>
        <dbReference type="EMBL" id="KAF4397415.1"/>
    </source>
</evidence>
<feature type="compositionally biased region" description="Polar residues" evidence="12">
    <location>
        <begin position="845"/>
        <end position="859"/>
    </location>
</feature>